<evidence type="ECO:0000313" key="4">
    <source>
        <dbReference type="EMBL" id="KAE9067254.1"/>
    </source>
</evidence>
<evidence type="ECO:0000313" key="3">
    <source>
        <dbReference type="EMBL" id="KAE9063057.1"/>
    </source>
</evidence>
<reference evidence="9 10" key="1">
    <citation type="submission" date="2018-08" db="EMBL/GenBank/DDBJ databases">
        <title>Genomic investigation of the strawberry pathogen Phytophthora fragariae indicates pathogenicity is determined by transcriptional variation in three key races.</title>
        <authorList>
            <person name="Adams T.M."/>
            <person name="Armitage A.D."/>
            <person name="Sobczyk M.K."/>
            <person name="Bates H.J."/>
            <person name="Dunwell J.M."/>
            <person name="Nellist C.F."/>
            <person name="Harrison R.J."/>
        </authorList>
    </citation>
    <scope>NUCLEOTIDE SEQUENCE [LARGE SCALE GENOMIC DNA]</scope>
    <source>
        <strain evidence="8 11">A4</strain>
        <strain evidence="7 12">BC-1</strain>
        <strain evidence="6 10">NOV-27</strain>
        <strain evidence="5 13">NOV-5</strain>
        <strain evidence="3 14">NOV-71</strain>
        <strain evidence="1 9">NOV-9</strain>
        <strain evidence="4 16">ONT-3</strain>
        <strain evidence="2 15">SCRP245</strain>
    </source>
</reference>
<evidence type="ECO:0000313" key="2">
    <source>
        <dbReference type="EMBL" id="KAE8968468.1"/>
    </source>
</evidence>
<dbReference type="OrthoDB" id="10450812at2759"/>
<dbReference type="Proteomes" id="UP000440367">
    <property type="component" value="Unassembled WGS sequence"/>
</dbReference>
<evidence type="ECO:0000313" key="12">
    <source>
        <dbReference type="Proteomes" id="UP000440367"/>
    </source>
</evidence>
<organism evidence="7 12">
    <name type="scientific">Phytophthora fragariae</name>
    <dbReference type="NCBI Taxonomy" id="53985"/>
    <lineage>
        <taxon>Eukaryota</taxon>
        <taxon>Sar</taxon>
        <taxon>Stramenopiles</taxon>
        <taxon>Oomycota</taxon>
        <taxon>Peronosporomycetes</taxon>
        <taxon>Peronosporales</taxon>
        <taxon>Peronosporaceae</taxon>
        <taxon>Phytophthora</taxon>
    </lineage>
</organism>
<dbReference type="EMBL" id="QXFW01003849">
    <property type="protein sequence ID" value="KAE8968468.1"/>
    <property type="molecule type" value="Genomic_DNA"/>
</dbReference>
<evidence type="ECO:0000313" key="15">
    <source>
        <dbReference type="Proteomes" id="UP000460718"/>
    </source>
</evidence>
<sequence length="79" mass="9167">MNSYLLDELLQHEYTDQDALLLDNLGDAMISNELYCSGASWEFRYFSQFLKPGLGEFRTRGVAHLHFHWPTVTKCAQIL</sequence>
<name>A0A6A3W499_9STRA</name>
<evidence type="ECO:0000313" key="8">
    <source>
        <dbReference type="EMBL" id="KAE9275364.1"/>
    </source>
</evidence>
<dbReference type="Proteomes" id="UP000441208">
    <property type="component" value="Unassembled WGS sequence"/>
</dbReference>
<evidence type="ECO:0000313" key="13">
    <source>
        <dbReference type="Proteomes" id="UP000440732"/>
    </source>
</evidence>
<proteinExistence type="predicted"/>
<evidence type="ECO:0000313" key="7">
    <source>
        <dbReference type="EMBL" id="KAE9176973.1"/>
    </source>
</evidence>
<dbReference type="Proteomes" id="UP000440732">
    <property type="component" value="Unassembled WGS sequence"/>
</dbReference>
<evidence type="ECO:0000313" key="5">
    <source>
        <dbReference type="EMBL" id="KAE9078200.1"/>
    </source>
</evidence>
<evidence type="ECO:0000313" key="1">
    <source>
        <dbReference type="EMBL" id="KAE8921003.1"/>
    </source>
</evidence>
<dbReference type="EMBL" id="QXGA01003896">
    <property type="protein sequence ID" value="KAE9078200.1"/>
    <property type="molecule type" value="Genomic_DNA"/>
</dbReference>
<gene>
    <name evidence="8" type="ORF">PF001_g26623</name>
    <name evidence="7" type="ORF">PF002_g28464</name>
    <name evidence="6" type="ORF">PF005_g28609</name>
    <name evidence="5" type="ORF">PF006_g27761</name>
    <name evidence="3" type="ORF">PF007_g29685</name>
    <name evidence="1" type="ORF">PF009_g28710</name>
    <name evidence="4" type="ORF">PF010_g27535</name>
    <name evidence="2" type="ORF">PF011_g27170</name>
</gene>
<dbReference type="EMBL" id="QXGD01003508">
    <property type="protein sequence ID" value="KAE9176973.1"/>
    <property type="molecule type" value="Genomic_DNA"/>
</dbReference>
<comment type="caution">
    <text evidence="7">The sequence shown here is derived from an EMBL/GenBank/DDBJ whole genome shotgun (WGS) entry which is preliminary data.</text>
</comment>
<dbReference type="EMBL" id="QXFX01003746">
    <property type="protein sequence ID" value="KAE9067254.1"/>
    <property type="molecule type" value="Genomic_DNA"/>
</dbReference>
<dbReference type="Proteomes" id="UP000437068">
    <property type="component" value="Unassembled WGS sequence"/>
</dbReference>
<dbReference type="EMBL" id="QXGF01003707">
    <property type="protein sequence ID" value="KAE8921003.1"/>
    <property type="molecule type" value="Genomic_DNA"/>
</dbReference>
<dbReference type="EMBL" id="QXGB01004021">
    <property type="protein sequence ID" value="KAE9167883.1"/>
    <property type="molecule type" value="Genomic_DNA"/>
</dbReference>
<evidence type="ECO:0000313" key="10">
    <source>
        <dbReference type="Proteomes" id="UP000433483"/>
    </source>
</evidence>
<dbReference type="AlphaFoldDB" id="A0A6A3W499"/>
<dbReference type="Proteomes" id="UP000429523">
    <property type="component" value="Unassembled WGS sequence"/>
</dbReference>
<dbReference type="Proteomes" id="UP000460718">
    <property type="component" value="Unassembled WGS sequence"/>
</dbReference>
<evidence type="ECO:0000313" key="6">
    <source>
        <dbReference type="EMBL" id="KAE9167883.1"/>
    </source>
</evidence>
<evidence type="ECO:0000313" key="9">
    <source>
        <dbReference type="Proteomes" id="UP000429523"/>
    </source>
</evidence>
<dbReference type="EMBL" id="QXFZ01004762">
    <property type="protein sequence ID" value="KAE9063057.1"/>
    <property type="molecule type" value="Genomic_DNA"/>
</dbReference>
<accession>A0A6A3W499</accession>
<evidence type="ECO:0000313" key="14">
    <source>
        <dbReference type="Proteomes" id="UP000441208"/>
    </source>
</evidence>
<dbReference type="EMBL" id="QXGE01003388">
    <property type="protein sequence ID" value="KAE9275364.1"/>
    <property type="molecule type" value="Genomic_DNA"/>
</dbReference>
<dbReference type="Proteomes" id="UP000433483">
    <property type="component" value="Unassembled WGS sequence"/>
</dbReference>
<protein>
    <submittedName>
        <fullName evidence="7">Uncharacterized protein</fullName>
    </submittedName>
</protein>
<evidence type="ECO:0000313" key="11">
    <source>
        <dbReference type="Proteomes" id="UP000437068"/>
    </source>
</evidence>
<dbReference type="Proteomes" id="UP000488956">
    <property type="component" value="Unassembled WGS sequence"/>
</dbReference>
<evidence type="ECO:0000313" key="16">
    <source>
        <dbReference type="Proteomes" id="UP000488956"/>
    </source>
</evidence>
<keyword evidence="10" id="KW-1185">Reference proteome</keyword>